<evidence type="ECO:0000313" key="1">
    <source>
        <dbReference type="EMBL" id="CAG8763115.1"/>
    </source>
</evidence>
<feature type="non-terminal residue" evidence="1">
    <location>
        <position position="1"/>
    </location>
</feature>
<organism evidence="1 2">
    <name type="scientific">Racocetra persica</name>
    <dbReference type="NCBI Taxonomy" id="160502"/>
    <lineage>
        <taxon>Eukaryota</taxon>
        <taxon>Fungi</taxon>
        <taxon>Fungi incertae sedis</taxon>
        <taxon>Mucoromycota</taxon>
        <taxon>Glomeromycotina</taxon>
        <taxon>Glomeromycetes</taxon>
        <taxon>Diversisporales</taxon>
        <taxon>Gigasporaceae</taxon>
        <taxon>Racocetra</taxon>
    </lineage>
</organism>
<proteinExistence type="predicted"/>
<reference evidence="1" key="1">
    <citation type="submission" date="2021-06" db="EMBL/GenBank/DDBJ databases">
        <authorList>
            <person name="Kallberg Y."/>
            <person name="Tangrot J."/>
            <person name="Rosling A."/>
        </authorList>
    </citation>
    <scope>NUCLEOTIDE SEQUENCE</scope>
    <source>
        <strain evidence="1">MA461A</strain>
    </source>
</reference>
<dbReference type="EMBL" id="CAJVQC010037178">
    <property type="protein sequence ID" value="CAG8763115.1"/>
    <property type="molecule type" value="Genomic_DNA"/>
</dbReference>
<comment type="caution">
    <text evidence="1">The sequence shown here is derived from an EMBL/GenBank/DDBJ whole genome shotgun (WGS) entry which is preliminary data.</text>
</comment>
<name>A0ACA9QTZ9_9GLOM</name>
<evidence type="ECO:0000313" key="2">
    <source>
        <dbReference type="Proteomes" id="UP000789920"/>
    </source>
</evidence>
<sequence length="225" mass="25914">QRLFDIASYIDMTNDRIGYENCRLKGIEQVDDNEINERVTNIISETNDGIKQTKEIKIKNIPVSNLFEWYLDIDEDEMIKKEANSNKREIDNTEEQIIKKTSSEVEIDEIKRKNVKVSSINDDERGDKKSEDSPEQNYEANDLENCYGNRIGDSRSGEKCKMTAKVGNVLMDLLNQVHVLIRMLKDEDYAEGFVRLNGLSCRCKDAKAGMLSTLKLYGDKDLEKQ</sequence>
<gene>
    <name evidence="1" type="ORF">RPERSI_LOCUS15466</name>
</gene>
<keyword evidence="2" id="KW-1185">Reference proteome</keyword>
<feature type="non-terminal residue" evidence="1">
    <location>
        <position position="225"/>
    </location>
</feature>
<dbReference type="Proteomes" id="UP000789920">
    <property type="component" value="Unassembled WGS sequence"/>
</dbReference>
<accession>A0ACA9QTZ9</accession>
<protein>
    <submittedName>
        <fullName evidence="1">25491_t:CDS:1</fullName>
    </submittedName>
</protein>